<evidence type="ECO:0000256" key="3">
    <source>
        <dbReference type="ARBA" id="ARBA00022670"/>
    </source>
</evidence>
<keyword evidence="3" id="KW-0645">Protease</keyword>
<proteinExistence type="inferred from homology"/>
<dbReference type="Pfam" id="PF01470">
    <property type="entry name" value="Peptidase_C15"/>
    <property type="match status" value="1"/>
</dbReference>
<evidence type="ECO:0000313" key="6">
    <source>
        <dbReference type="EMBL" id="CDW39131.1"/>
    </source>
</evidence>
<dbReference type="Gene3D" id="3.40.630.20">
    <property type="entry name" value="Peptidase C15, pyroglutamyl peptidase I-like"/>
    <property type="match status" value="1"/>
</dbReference>
<keyword evidence="5" id="KW-0788">Thiol protease</keyword>
<evidence type="ECO:0000256" key="1">
    <source>
        <dbReference type="ARBA" id="ARBA00006641"/>
    </source>
</evidence>
<dbReference type="PIRSF" id="PIRSF015592">
    <property type="entry name" value="Prld-crbxl_pptds"/>
    <property type="match status" value="1"/>
</dbReference>
<protein>
    <recommendedName>
        <fullName evidence="7">Pyroglutamyl-peptidase 1</fullName>
    </recommendedName>
</protein>
<evidence type="ECO:0000256" key="2">
    <source>
        <dbReference type="ARBA" id="ARBA00022490"/>
    </source>
</evidence>
<accession>A0A0K2UN17</accession>
<keyword evidence="4" id="KW-0378">Hydrolase</keyword>
<dbReference type="PANTHER" id="PTHR23402:SF1">
    <property type="entry name" value="PYROGLUTAMYL-PEPTIDASE I"/>
    <property type="match status" value="1"/>
</dbReference>
<dbReference type="OrthoDB" id="407146at2759"/>
<dbReference type="EMBL" id="HACA01021770">
    <property type="protein sequence ID" value="CDW39131.1"/>
    <property type="molecule type" value="Transcribed_RNA"/>
</dbReference>
<keyword evidence="2" id="KW-0963">Cytoplasm</keyword>
<dbReference type="AlphaFoldDB" id="A0A0K2UN17"/>
<reference evidence="6" key="1">
    <citation type="submission" date="2014-05" db="EMBL/GenBank/DDBJ databases">
        <authorList>
            <person name="Chronopoulou M."/>
        </authorList>
    </citation>
    <scope>NUCLEOTIDE SEQUENCE</scope>
    <source>
        <tissue evidence="6">Whole organism</tissue>
    </source>
</reference>
<dbReference type="InterPro" id="IPR016125">
    <property type="entry name" value="Peptidase_C15-like"/>
</dbReference>
<dbReference type="GO" id="GO:0006508">
    <property type="term" value="P:proteolysis"/>
    <property type="evidence" value="ECO:0007669"/>
    <property type="project" value="UniProtKB-KW"/>
</dbReference>
<name>A0A0K2UN17_LEPSM</name>
<comment type="similarity">
    <text evidence="1">Belongs to the peptidase C15 family.</text>
</comment>
<evidence type="ECO:0000256" key="4">
    <source>
        <dbReference type="ARBA" id="ARBA00022801"/>
    </source>
</evidence>
<evidence type="ECO:0000256" key="5">
    <source>
        <dbReference type="ARBA" id="ARBA00022807"/>
    </source>
</evidence>
<dbReference type="GO" id="GO:0016920">
    <property type="term" value="F:pyroglutamyl-peptidase activity"/>
    <property type="evidence" value="ECO:0007669"/>
    <property type="project" value="InterPro"/>
</dbReference>
<dbReference type="InterPro" id="IPR000816">
    <property type="entry name" value="Peptidase_C15"/>
</dbReference>
<dbReference type="GO" id="GO:0005829">
    <property type="term" value="C:cytosol"/>
    <property type="evidence" value="ECO:0007669"/>
    <property type="project" value="InterPro"/>
</dbReference>
<sequence length="212" mass="23708">MSEAIVITGFGPFGVHRNNASWSAVQLLPNLWDKEGSDTNVELIVEEIPVAYRFVQECVSLCRWNKDGTKNILGMIHVGVSSSAKGIVLEEVACNEGYQKGDIDNSVPNCNKCVINTENSILVTKFDTQKIVKELREKDWFDIEVSCSRNAGRYLCEFTFFKSLHCTKGNSLFIHVPPLSETFTDEKMAKTILTIAEGVIKQIKSENIVKTI</sequence>
<dbReference type="PANTHER" id="PTHR23402">
    <property type="entry name" value="PROTEASE FAMILY C15 PYROGLUTAMYL-PEPTIDASE I-RELATED"/>
    <property type="match status" value="1"/>
</dbReference>
<dbReference type="OMA" id="KLAYNHK"/>
<dbReference type="PRINTS" id="PR00706">
    <property type="entry name" value="PYROGLUPTASE"/>
</dbReference>
<dbReference type="InterPro" id="IPR036440">
    <property type="entry name" value="Peptidase_C15-like_sf"/>
</dbReference>
<evidence type="ECO:0008006" key="7">
    <source>
        <dbReference type="Google" id="ProtNLM"/>
    </source>
</evidence>
<dbReference type="SUPFAM" id="SSF53182">
    <property type="entry name" value="Pyrrolidone carboxyl peptidase (pyroglutamate aminopeptidase)"/>
    <property type="match status" value="1"/>
</dbReference>
<organism evidence="6">
    <name type="scientific">Lepeophtheirus salmonis</name>
    <name type="common">Salmon louse</name>
    <name type="synonym">Caligus salmonis</name>
    <dbReference type="NCBI Taxonomy" id="72036"/>
    <lineage>
        <taxon>Eukaryota</taxon>
        <taxon>Metazoa</taxon>
        <taxon>Ecdysozoa</taxon>
        <taxon>Arthropoda</taxon>
        <taxon>Crustacea</taxon>
        <taxon>Multicrustacea</taxon>
        <taxon>Hexanauplia</taxon>
        <taxon>Copepoda</taxon>
        <taxon>Siphonostomatoida</taxon>
        <taxon>Caligidae</taxon>
        <taxon>Lepeophtheirus</taxon>
    </lineage>
</organism>